<accession>A0A1E5Q3T4</accession>
<protein>
    <recommendedName>
        <fullName evidence="4">DUF2946 domain-containing protein</fullName>
    </recommendedName>
</protein>
<feature type="chain" id="PRO_5009184049" description="DUF2946 domain-containing protein" evidence="1">
    <location>
        <begin position="32"/>
        <end position="142"/>
    </location>
</feature>
<gene>
    <name evidence="2" type="ORF">BEN30_01475</name>
</gene>
<evidence type="ECO:0000313" key="3">
    <source>
        <dbReference type="Proteomes" id="UP000095347"/>
    </source>
</evidence>
<dbReference type="EMBL" id="MCGG01000078">
    <property type="protein sequence ID" value="OEJ64098.1"/>
    <property type="molecule type" value="Genomic_DNA"/>
</dbReference>
<keyword evidence="3" id="KW-1185">Reference proteome</keyword>
<keyword evidence="1" id="KW-0732">Signal</keyword>
<evidence type="ECO:0000313" key="2">
    <source>
        <dbReference type="EMBL" id="OEJ64098.1"/>
    </source>
</evidence>
<dbReference type="Proteomes" id="UP000095347">
    <property type="component" value="Unassembled WGS sequence"/>
</dbReference>
<reference evidence="3" key="1">
    <citation type="submission" date="2016-07" db="EMBL/GenBank/DDBJ databases">
        <authorList>
            <person name="Florea S."/>
            <person name="Webb J.S."/>
            <person name="Jaromczyk J."/>
            <person name="Schardl C.L."/>
        </authorList>
    </citation>
    <scope>NUCLEOTIDE SEQUENCE [LARGE SCALE GENOMIC DNA]</scope>
    <source>
        <strain evidence="3">MV-1</strain>
    </source>
</reference>
<organism evidence="2 3">
    <name type="scientific">Magnetovibrio blakemorei</name>
    <dbReference type="NCBI Taxonomy" id="28181"/>
    <lineage>
        <taxon>Bacteria</taxon>
        <taxon>Pseudomonadati</taxon>
        <taxon>Pseudomonadota</taxon>
        <taxon>Alphaproteobacteria</taxon>
        <taxon>Rhodospirillales</taxon>
        <taxon>Magnetovibrionaceae</taxon>
        <taxon>Magnetovibrio</taxon>
    </lineage>
</organism>
<comment type="caution">
    <text evidence="2">The sequence shown here is derived from an EMBL/GenBank/DDBJ whole genome shotgun (WGS) entry which is preliminary data.</text>
</comment>
<evidence type="ECO:0008006" key="4">
    <source>
        <dbReference type="Google" id="ProtNLM"/>
    </source>
</evidence>
<sequence>MLGAIRKDWGRRAAIWLLTLVLSLGHGVAMAAPAFVPASSGVSALEAAAIASNGLFTAADTCSTVFQSSTTSNGNPVGGTNAHDLCVYHCTLSGVALAPQLPAVQMGRSVFLVSFFSLADENLPAFARLVTHGPRAPPAFSS</sequence>
<dbReference type="AlphaFoldDB" id="A0A1E5Q3T4"/>
<name>A0A1E5Q3T4_9PROT</name>
<feature type="signal peptide" evidence="1">
    <location>
        <begin position="1"/>
        <end position="31"/>
    </location>
</feature>
<dbReference type="STRING" id="28181.BEN30_01475"/>
<proteinExistence type="predicted"/>
<evidence type="ECO:0000256" key="1">
    <source>
        <dbReference type="SAM" id="SignalP"/>
    </source>
</evidence>